<sequence length="86" mass="9972">MDSENTYLYVKSENHKITLNNFTKKYRHGIQIKQRHNGKIDYFAVYARIFSLAGSSPPGVMGVERPRRRRVNDSHQSVISHAAARR</sequence>
<reference evidence="2 3" key="1">
    <citation type="submission" date="2019-04" db="EMBL/GenBank/DDBJ databases">
        <authorList>
            <consortium name="Pathogen Informatics"/>
        </authorList>
    </citation>
    <scope>NUCLEOTIDE SEQUENCE [LARGE SCALE GENOMIC DNA]</scope>
    <source>
        <strain evidence="2 3">NCTC9185</strain>
    </source>
</reference>
<feature type="region of interest" description="Disordered" evidence="1">
    <location>
        <begin position="58"/>
        <end position="86"/>
    </location>
</feature>
<proteinExistence type="predicted"/>
<evidence type="ECO:0000256" key="1">
    <source>
        <dbReference type="SAM" id="MobiDB-lite"/>
    </source>
</evidence>
<evidence type="ECO:0000313" key="3">
    <source>
        <dbReference type="Proteomes" id="UP000339249"/>
    </source>
</evidence>
<organism evidence="2 3">
    <name type="scientific">Raoultella terrigena</name>
    <name type="common">Klebsiella terrigena</name>
    <dbReference type="NCBI Taxonomy" id="577"/>
    <lineage>
        <taxon>Bacteria</taxon>
        <taxon>Pseudomonadati</taxon>
        <taxon>Pseudomonadota</taxon>
        <taxon>Gammaproteobacteria</taxon>
        <taxon>Enterobacterales</taxon>
        <taxon>Enterobacteriaceae</taxon>
        <taxon>Klebsiella/Raoultella group</taxon>
        <taxon>Raoultella</taxon>
    </lineage>
</organism>
<dbReference type="EMBL" id="CABDVU010000001">
    <property type="protein sequence ID" value="VTN13231.1"/>
    <property type="molecule type" value="Genomic_DNA"/>
</dbReference>
<dbReference type="AlphaFoldDB" id="A0A4U9D6H2"/>
<gene>
    <name evidence="2" type="ORF">NCTC9185_05259</name>
</gene>
<name>A0A4U9D6H2_RAOTE</name>
<accession>A0A4U9D6H2</accession>
<evidence type="ECO:0000313" key="2">
    <source>
        <dbReference type="EMBL" id="VTN13231.1"/>
    </source>
</evidence>
<dbReference type="Proteomes" id="UP000339249">
    <property type="component" value="Unassembled WGS sequence"/>
</dbReference>
<protein>
    <submittedName>
        <fullName evidence="2">Uncharacterized protein</fullName>
    </submittedName>
</protein>